<dbReference type="Proteomes" id="UP000054217">
    <property type="component" value="Unassembled WGS sequence"/>
</dbReference>
<accession>A0A0C3NMG1</accession>
<proteinExistence type="predicted"/>
<gene>
    <name evidence="1" type="ORF">M404DRAFT_712453</name>
</gene>
<evidence type="ECO:0000313" key="1">
    <source>
        <dbReference type="EMBL" id="KIO02090.1"/>
    </source>
</evidence>
<dbReference type="EMBL" id="KN831983">
    <property type="protein sequence ID" value="KIO02090.1"/>
    <property type="molecule type" value="Genomic_DNA"/>
</dbReference>
<name>A0A0C3NMG1_PISTI</name>
<evidence type="ECO:0000313" key="2">
    <source>
        <dbReference type="Proteomes" id="UP000054217"/>
    </source>
</evidence>
<dbReference type="HOGENOM" id="CLU_3069684_0_0_1"/>
<sequence>MCVVTEFLPRENSQYLGKIIRFLGESSTFSHISYRLHSLATFRRSAFNVQSPC</sequence>
<protein>
    <submittedName>
        <fullName evidence="1">Uncharacterized protein</fullName>
    </submittedName>
</protein>
<reference evidence="2" key="2">
    <citation type="submission" date="2015-01" db="EMBL/GenBank/DDBJ databases">
        <title>Evolutionary Origins and Diversification of the Mycorrhizal Mutualists.</title>
        <authorList>
            <consortium name="DOE Joint Genome Institute"/>
            <consortium name="Mycorrhizal Genomics Consortium"/>
            <person name="Kohler A."/>
            <person name="Kuo A."/>
            <person name="Nagy L.G."/>
            <person name="Floudas D."/>
            <person name="Copeland A."/>
            <person name="Barry K.W."/>
            <person name="Cichocki N."/>
            <person name="Veneault-Fourrey C."/>
            <person name="LaButti K."/>
            <person name="Lindquist E.A."/>
            <person name="Lipzen A."/>
            <person name="Lundell T."/>
            <person name="Morin E."/>
            <person name="Murat C."/>
            <person name="Riley R."/>
            <person name="Ohm R."/>
            <person name="Sun H."/>
            <person name="Tunlid A."/>
            <person name="Henrissat B."/>
            <person name="Grigoriev I.V."/>
            <person name="Hibbett D.S."/>
            <person name="Martin F."/>
        </authorList>
    </citation>
    <scope>NUCLEOTIDE SEQUENCE [LARGE SCALE GENOMIC DNA]</scope>
    <source>
        <strain evidence="2">Marx 270</strain>
    </source>
</reference>
<keyword evidence="2" id="KW-1185">Reference proteome</keyword>
<dbReference type="InParanoid" id="A0A0C3NMG1"/>
<dbReference type="AlphaFoldDB" id="A0A0C3NMG1"/>
<organism evidence="1 2">
    <name type="scientific">Pisolithus tinctorius Marx 270</name>
    <dbReference type="NCBI Taxonomy" id="870435"/>
    <lineage>
        <taxon>Eukaryota</taxon>
        <taxon>Fungi</taxon>
        <taxon>Dikarya</taxon>
        <taxon>Basidiomycota</taxon>
        <taxon>Agaricomycotina</taxon>
        <taxon>Agaricomycetes</taxon>
        <taxon>Agaricomycetidae</taxon>
        <taxon>Boletales</taxon>
        <taxon>Sclerodermatineae</taxon>
        <taxon>Pisolithaceae</taxon>
        <taxon>Pisolithus</taxon>
    </lineage>
</organism>
<reference evidence="1 2" key="1">
    <citation type="submission" date="2014-04" db="EMBL/GenBank/DDBJ databases">
        <authorList>
            <consortium name="DOE Joint Genome Institute"/>
            <person name="Kuo A."/>
            <person name="Kohler A."/>
            <person name="Costa M.D."/>
            <person name="Nagy L.G."/>
            <person name="Floudas D."/>
            <person name="Copeland A."/>
            <person name="Barry K.W."/>
            <person name="Cichocki N."/>
            <person name="Veneault-Fourrey C."/>
            <person name="LaButti K."/>
            <person name="Lindquist E.A."/>
            <person name="Lipzen A."/>
            <person name="Lundell T."/>
            <person name="Morin E."/>
            <person name="Murat C."/>
            <person name="Sun H."/>
            <person name="Tunlid A."/>
            <person name="Henrissat B."/>
            <person name="Grigoriev I.V."/>
            <person name="Hibbett D.S."/>
            <person name="Martin F."/>
            <person name="Nordberg H.P."/>
            <person name="Cantor M.N."/>
            <person name="Hua S.X."/>
        </authorList>
    </citation>
    <scope>NUCLEOTIDE SEQUENCE [LARGE SCALE GENOMIC DNA]</scope>
    <source>
        <strain evidence="1 2">Marx 270</strain>
    </source>
</reference>